<sequence length="63" mass="6985">MRIDDYLGLVVVVELDTTAIHEGVLEDAEGTHVKVINGAETWVIPRNEIAKITPVRTIGFKLK</sequence>
<evidence type="ECO:0000313" key="2">
    <source>
        <dbReference type="Proteomes" id="UP000252415"/>
    </source>
</evidence>
<comment type="caution">
    <text evidence="1">The sequence shown here is derived from an EMBL/GenBank/DDBJ whole genome shotgun (WGS) entry which is preliminary data.</text>
</comment>
<dbReference type="Proteomes" id="UP000252415">
    <property type="component" value="Unassembled WGS sequence"/>
</dbReference>
<dbReference type="EMBL" id="QPJD01000022">
    <property type="protein sequence ID" value="RCW41674.1"/>
    <property type="molecule type" value="Genomic_DNA"/>
</dbReference>
<keyword evidence="2" id="KW-1185">Reference proteome</keyword>
<proteinExistence type="predicted"/>
<gene>
    <name evidence="1" type="ORF">DFP97_122110</name>
</gene>
<protein>
    <submittedName>
        <fullName evidence="1">Uncharacterized protein</fullName>
    </submittedName>
</protein>
<evidence type="ECO:0000313" key="1">
    <source>
        <dbReference type="EMBL" id="RCW41674.1"/>
    </source>
</evidence>
<dbReference type="AlphaFoldDB" id="A0A368VJY7"/>
<name>A0A368VJY7_9BACL</name>
<dbReference type="RefSeq" id="WP_114383768.1">
    <property type="nucleotide sequence ID" value="NZ_QPJD01000022.1"/>
</dbReference>
<reference evidence="1 2" key="1">
    <citation type="submission" date="2018-07" db="EMBL/GenBank/DDBJ databases">
        <title>Genomic Encyclopedia of Type Strains, Phase III (KMG-III): the genomes of soil and plant-associated and newly described type strains.</title>
        <authorList>
            <person name="Whitman W."/>
        </authorList>
    </citation>
    <scope>NUCLEOTIDE SEQUENCE [LARGE SCALE GENOMIC DNA]</scope>
    <source>
        <strain evidence="1 2">CECT 7506</strain>
    </source>
</reference>
<dbReference type="OrthoDB" id="2647487at2"/>
<organism evidence="1 2">
    <name type="scientific">Paenibacillus prosopidis</name>
    <dbReference type="NCBI Taxonomy" id="630520"/>
    <lineage>
        <taxon>Bacteria</taxon>
        <taxon>Bacillati</taxon>
        <taxon>Bacillota</taxon>
        <taxon>Bacilli</taxon>
        <taxon>Bacillales</taxon>
        <taxon>Paenibacillaceae</taxon>
        <taxon>Paenibacillus</taxon>
    </lineage>
</organism>
<accession>A0A368VJY7</accession>